<keyword evidence="6" id="KW-1185">Reference proteome</keyword>
<dbReference type="PROSITE" id="PS50005">
    <property type="entry name" value="TPR"/>
    <property type="match status" value="1"/>
</dbReference>
<proteinExistence type="predicted"/>
<dbReference type="SUPFAM" id="SSF48452">
    <property type="entry name" value="TPR-like"/>
    <property type="match status" value="1"/>
</dbReference>
<keyword evidence="2 3" id="KW-0802">TPR repeat</keyword>
<dbReference type="Gene3D" id="1.25.40.10">
    <property type="entry name" value="Tetratricopeptide repeat domain"/>
    <property type="match status" value="1"/>
</dbReference>
<organism evidence="5 6">
    <name type="scientific">Pseudocalidococcus azoricus BACA0444</name>
    <dbReference type="NCBI Taxonomy" id="2918990"/>
    <lineage>
        <taxon>Bacteria</taxon>
        <taxon>Bacillati</taxon>
        <taxon>Cyanobacteriota</taxon>
        <taxon>Cyanophyceae</taxon>
        <taxon>Acaryochloridales</taxon>
        <taxon>Thermosynechococcaceae</taxon>
        <taxon>Pseudocalidococcus</taxon>
        <taxon>Pseudocalidococcus azoricus</taxon>
    </lineage>
</organism>
<feature type="region of interest" description="Disordered" evidence="4">
    <location>
        <begin position="1"/>
        <end position="25"/>
    </location>
</feature>
<dbReference type="GO" id="GO:0046813">
    <property type="term" value="P:receptor-mediated virion attachment to host cell"/>
    <property type="evidence" value="ECO:0007669"/>
    <property type="project" value="TreeGrafter"/>
</dbReference>
<evidence type="ECO:0000313" key="6">
    <source>
        <dbReference type="Proteomes" id="UP001268256"/>
    </source>
</evidence>
<evidence type="ECO:0000313" key="5">
    <source>
        <dbReference type="EMBL" id="MDS3861305.1"/>
    </source>
</evidence>
<dbReference type="PANTHER" id="PTHR44858:SF1">
    <property type="entry name" value="UDP-N-ACETYLGLUCOSAMINE--PEPTIDE N-ACETYLGLUCOSAMINYLTRANSFERASE SPINDLY-RELATED"/>
    <property type="match status" value="1"/>
</dbReference>
<name>A0AAE4FSF2_9CYAN</name>
<accession>A0AAE4FSF2</accession>
<dbReference type="InterPro" id="IPR019734">
    <property type="entry name" value="TPR_rpt"/>
</dbReference>
<dbReference type="AlphaFoldDB" id="A0AAE4FSF2"/>
<reference evidence="6" key="1">
    <citation type="submission" date="2023-07" db="EMBL/GenBank/DDBJ databases">
        <authorList>
            <person name="Luz R."/>
            <person name="Cordeiro R."/>
            <person name="Fonseca A."/>
            <person name="Goncalves V."/>
        </authorList>
    </citation>
    <scope>NUCLEOTIDE SEQUENCE [LARGE SCALE GENOMIC DNA]</scope>
    <source>
        <strain evidence="6">BACA0444</strain>
    </source>
</reference>
<dbReference type="InterPro" id="IPR011990">
    <property type="entry name" value="TPR-like_helical_dom_sf"/>
</dbReference>
<keyword evidence="1" id="KW-0677">Repeat</keyword>
<dbReference type="Proteomes" id="UP001268256">
    <property type="component" value="Unassembled WGS sequence"/>
</dbReference>
<evidence type="ECO:0000256" key="4">
    <source>
        <dbReference type="SAM" id="MobiDB-lite"/>
    </source>
</evidence>
<dbReference type="InterPro" id="IPR050498">
    <property type="entry name" value="Ycf3"/>
</dbReference>
<feature type="repeat" description="TPR" evidence="3">
    <location>
        <begin position="189"/>
        <end position="222"/>
    </location>
</feature>
<evidence type="ECO:0000256" key="3">
    <source>
        <dbReference type="PROSITE-ProRule" id="PRU00339"/>
    </source>
</evidence>
<dbReference type="RefSeq" id="WP_322878547.1">
    <property type="nucleotide sequence ID" value="NZ_JAVMIP010000010.1"/>
</dbReference>
<dbReference type="EMBL" id="JAVMIP010000010">
    <property type="protein sequence ID" value="MDS3861305.1"/>
    <property type="molecule type" value="Genomic_DNA"/>
</dbReference>
<dbReference type="Pfam" id="PF00515">
    <property type="entry name" value="TPR_1"/>
    <property type="match status" value="1"/>
</dbReference>
<dbReference type="PANTHER" id="PTHR44858">
    <property type="entry name" value="TETRATRICOPEPTIDE REPEAT PROTEIN 6"/>
    <property type="match status" value="1"/>
</dbReference>
<sequence length="292" mass="31778">MESQAQETAPEIINNPLSSLPENSPARDIDCLTQAPAAVDGGFNYLEMGSALIAVATSIAGAAFQNLLLTSIATLPLSASLVMNLAERKKLAQKLQAEIAQHHMTQSTLIQTQTNHANQLGNLMAGLAQVSDQVQGVQGQVSDLGRGTRDLHDYTRILGTEQKQIEEVVDCLRQIENYTQAIQSDPSHAKAYYNRGLTHQRLGDAEAAVLDYTEAIQVNDTYAKAYHNRGVARAAIGDRKGAVTDLRTAAKHFFEQGDITSYQRARDLAKRVHEVGDPAKDSKEVPLELLFS</sequence>
<comment type="caution">
    <text evidence="5">The sequence shown here is derived from an EMBL/GenBank/DDBJ whole genome shotgun (WGS) entry which is preliminary data.</text>
</comment>
<gene>
    <name evidence="5" type="ORF">RIF25_10850</name>
</gene>
<dbReference type="SMART" id="SM00028">
    <property type="entry name" value="TPR"/>
    <property type="match status" value="2"/>
</dbReference>
<evidence type="ECO:0000256" key="1">
    <source>
        <dbReference type="ARBA" id="ARBA00022737"/>
    </source>
</evidence>
<protein>
    <submittedName>
        <fullName evidence="5">Tetratricopeptide repeat protein</fullName>
    </submittedName>
</protein>
<evidence type="ECO:0000256" key="2">
    <source>
        <dbReference type="ARBA" id="ARBA00022803"/>
    </source>
</evidence>
<dbReference type="GO" id="GO:0009279">
    <property type="term" value="C:cell outer membrane"/>
    <property type="evidence" value="ECO:0007669"/>
    <property type="project" value="TreeGrafter"/>
</dbReference>